<dbReference type="PANTHER" id="PTHR43101">
    <property type="entry name" value="BETA-FRUCTOSIDASE"/>
    <property type="match status" value="1"/>
</dbReference>
<reference evidence="12 13" key="1">
    <citation type="journal article" date="2019" name="Nat. Med.">
        <title>A library of human gut bacterial isolates paired with longitudinal multiomics data enables mechanistic microbiome research.</title>
        <authorList>
            <person name="Poyet M."/>
            <person name="Groussin M."/>
            <person name="Gibbons S.M."/>
            <person name="Avila-Pacheco J."/>
            <person name="Jiang X."/>
            <person name="Kearney S.M."/>
            <person name="Perrotta A.R."/>
            <person name="Berdy B."/>
            <person name="Zhao S."/>
            <person name="Lieberman T.D."/>
            <person name="Swanson P.K."/>
            <person name="Smith M."/>
            <person name="Roesemann S."/>
            <person name="Alexander J.E."/>
            <person name="Rich S.A."/>
            <person name="Livny J."/>
            <person name="Vlamakis H."/>
            <person name="Clish C."/>
            <person name="Bullock K."/>
            <person name="Deik A."/>
            <person name="Scott J."/>
            <person name="Pierce K.A."/>
            <person name="Xavier R.J."/>
            <person name="Alm E.J."/>
        </authorList>
    </citation>
    <scope>NUCLEOTIDE SEQUENCE [LARGE SCALE GENOMIC DNA]</scope>
    <source>
        <strain evidence="12 13">BIOML-A6</strain>
    </source>
</reference>
<name>A0A6L8RXU3_9FIRM</name>
<dbReference type="AlphaFoldDB" id="A0A6L8RXU3"/>
<evidence type="ECO:0000256" key="7">
    <source>
        <dbReference type="ARBA" id="ARBA00033367"/>
    </source>
</evidence>
<evidence type="ECO:0000256" key="5">
    <source>
        <dbReference type="ARBA" id="ARBA00022801"/>
    </source>
</evidence>
<evidence type="ECO:0000256" key="1">
    <source>
        <dbReference type="ARBA" id="ARBA00004914"/>
    </source>
</evidence>
<feature type="domain" description="Glycosyl hydrolase family 32 N-terminal" evidence="10">
    <location>
        <begin position="23"/>
        <end position="325"/>
    </location>
</feature>
<evidence type="ECO:0000256" key="9">
    <source>
        <dbReference type="RuleBase" id="RU365015"/>
    </source>
</evidence>
<dbReference type="InterPro" id="IPR051214">
    <property type="entry name" value="GH32_Enzymes"/>
</dbReference>
<dbReference type="InterPro" id="IPR013189">
    <property type="entry name" value="Glyco_hydro_32_C"/>
</dbReference>
<keyword evidence="9" id="KW-0119">Carbohydrate metabolism</keyword>
<dbReference type="InterPro" id="IPR023296">
    <property type="entry name" value="Glyco_hydro_beta-prop_sf"/>
</dbReference>
<evidence type="ECO:0000313" key="12">
    <source>
        <dbReference type="EMBL" id="MZK41141.1"/>
    </source>
</evidence>
<dbReference type="Gene3D" id="2.115.10.20">
    <property type="entry name" value="Glycosyl hydrolase domain, family 43"/>
    <property type="match status" value="1"/>
</dbReference>
<evidence type="ECO:0000256" key="2">
    <source>
        <dbReference type="ARBA" id="ARBA00009902"/>
    </source>
</evidence>
<keyword evidence="6 8" id="KW-0326">Glycosidase</keyword>
<organism evidence="12 13">
    <name type="scientific">Dorea longicatena</name>
    <dbReference type="NCBI Taxonomy" id="88431"/>
    <lineage>
        <taxon>Bacteria</taxon>
        <taxon>Bacillati</taxon>
        <taxon>Bacillota</taxon>
        <taxon>Clostridia</taxon>
        <taxon>Lachnospirales</taxon>
        <taxon>Lachnospiraceae</taxon>
        <taxon>Dorea</taxon>
    </lineage>
</organism>
<dbReference type="Pfam" id="PF00251">
    <property type="entry name" value="Glyco_hydro_32N"/>
    <property type="match status" value="1"/>
</dbReference>
<evidence type="ECO:0000256" key="8">
    <source>
        <dbReference type="RuleBase" id="RU362110"/>
    </source>
</evidence>
<accession>A0A6L8RXU3</accession>
<dbReference type="PANTHER" id="PTHR43101:SF1">
    <property type="entry name" value="BETA-FRUCTOSIDASE"/>
    <property type="match status" value="1"/>
</dbReference>
<dbReference type="InterPro" id="IPR013148">
    <property type="entry name" value="Glyco_hydro_32_N"/>
</dbReference>
<dbReference type="Pfam" id="PF08244">
    <property type="entry name" value="Glyco_hydro_32C"/>
    <property type="match status" value="1"/>
</dbReference>
<dbReference type="RefSeq" id="WP_130096423.1">
    <property type="nucleotide sequence ID" value="NZ_RCYC01000003.1"/>
</dbReference>
<comment type="pathway">
    <text evidence="1 9">Glycan biosynthesis; sucrose metabolism.</text>
</comment>
<dbReference type="Proteomes" id="UP000472916">
    <property type="component" value="Unassembled WGS sequence"/>
</dbReference>
<dbReference type="SUPFAM" id="SSF49899">
    <property type="entry name" value="Concanavalin A-like lectins/glucanases"/>
    <property type="match status" value="1"/>
</dbReference>
<sequence>MLEKANEYIRQNYIDEKEKPLFHVTPETGWMNDPNGFSVYQGKVHLFYQFYPYKTEWGPMHWGHQVTEDLLKWEAYPVAMAPDQDYDHIGCFSGSAVEADGKHVLLYTGVSQKDGKEIQNQCIAIGDGKTYEKWQDNPVIKGDIMPEKFGRKDFRDPKIWKKDGRYYCVVGNRYEENCGQIVLFSSADYKNWRYEKVLLRNDGKNGDMLECPDYLEVDGYPVIICSPQNMHAQKYEFHNGHNSIYIIGDAEKEISDFAWEKKRSLDYGLDFYAPQTTELPDGRRIMVAWMKSWDARVMTKGQKWQGMMTLPRELKIKDGKIWQSPVRELEKYKKNPIIYTEQKISGQMSLDGINGRVIDMTVELTNVEGREFKVDVAHNEEYTTTFTYYPEKHQIEIDRTYSGVNADVVCVRKIEIAEKHHAPKLHFIMDRYSVELFINDGEQTASVVIPTSLEANEIIFTSDEAATVNIEKYEITFKKYEITFN</sequence>
<keyword evidence="5 8" id="KW-0378">Hydrolase</keyword>
<dbReference type="InterPro" id="IPR018053">
    <property type="entry name" value="Glyco_hydro_32_AS"/>
</dbReference>
<dbReference type="InterPro" id="IPR006232">
    <property type="entry name" value="Suc6P_hydrolase"/>
</dbReference>
<proteinExistence type="inferred from homology"/>
<dbReference type="SMART" id="SM00640">
    <property type="entry name" value="Glyco_32"/>
    <property type="match status" value="1"/>
</dbReference>
<dbReference type="SUPFAM" id="SSF75005">
    <property type="entry name" value="Arabinanase/levansucrase/invertase"/>
    <property type="match status" value="1"/>
</dbReference>
<dbReference type="GO" id="GO:0004564">
    <property type="term" value="F:beta-fructofuranosidase activity"/>
    <property type="evidence" value="ECO:0007669"/>
    <property type="project" value="UniProtKB-EC"/>
</dbReference>
<dbReference type="UniPathway" id="UPA00238"/>
<dbReference type="CDD" id="cd08996">
    <property type="entry name" value="GH32_FFase"/>
    <property type="match status" value="1"/>
</dbReference>
<gene>
    <name evidence="12" type="ORF">GT528_05325</name>
</gene>
<comment type="catalytic activity">
    <reaction evidence="8">
        <text>Hydrolysis of terminal non-reducing beta-D-fructofuranoside residues in beta-D-fructofuranosides.</text>
        <dbReference type="EC" id="3.2.1.26"/>
    </reaction>
</comment>
<comment type="similarity">
    <text evidence="2 8">Belongs to the glycosyl hydrolase 32 family.</text>
</comment>
<evidence type="ECO:0000259" key="11">
    <source>
        <dbReference type="Pfam" id="PF08244"/>
    </source>
</evidence>
<evidence type="ECO:0000256" key="6">
    <source>
        <dbReference type="ARBA" id="ARBA00023295"/>
    </source>
</evidence>
<dbReference type="PROSITE" id="PS00609">
    <property type="entry name" value="GLYCOSYL_HYDROL_F32"/>
    <property type="match status" value="1"/>
</dbReference>
<feature type="domain" description="Glycosyl hydrolase family 32 C-terminal" evidence="11">
    <location>
        <begin position="329"/>
        <end position="474"/>
    </location>
</feature>
<comment type="function">
    <text evidence="9">Enables the bacterium to metabolize sucrose as a sole carbon source.</text>
</comment>
<dbReference type="InterPro" id="IPR013320">
    <property type="entry name" value="ConA-like_dom_sf"/>
</dbReference>
<dbReference type="NCBIfam" id="TIGR01322">
    <property type="entry name" value="scrB_fam"/>
    <property type="match status" value="1"/>
</dbReference>
<protein>
    <recommendedName>
        <fullName evidence="4 8">Sucrose-6-phosphate hydrolase</fullName>
        <ecNumber evidence="3 8">3.2.1.26</ecNumber>
    </recommendedName>
    <alternativeName>
        <fullName evidence="7 9">Invertase</fullName>
    </alternativeName>
</protein>
<dbReference type="Gene3D" id="2.60.120.560">
    <property type="entry name" value="Exo-inulinase, domain 1"/>
    <property type="match status" value="1"/>
</dbReference>
<evidence type="ECO:0000256" key="4">
    <source>
        <dbReference type="ARBA" id="ARBA00019623"/>
    </source>
</evidence>
<dbReference type="InterPro" id="IPR001362">
    <property type="entry name" value="Glyco_hydro_32"/>
</dbReference>
<keyword evidence="9" id="KW-0963">Cytoplasm</keyword>
<dbReference type="EC" id="3.2.1.26" evidence="3 8"/>
<dbReference type="GO" id="GO:0005985">
    <property type="term" value="P:sucrose metabolic process"/>
    <property type="evidence" value="ECO:0007669"/>
    <property type="project" value="UniProtKB-UniPathway"/>
</dbReference>
<dbReference type="EMBL" id="WWSC01000004">
    <property type="protein sequence ID" value="MZK41141.1"/>
    <property type="molecule type" value="Genomic_DNA"/>
</dbReference>
<comment type="subcellular location">
    <subcellularLocation>
        <location evidence="9">Cytoplasm</location>
    </subcellularLocation>
</comment>
<evidence type="ECO:0000256" key="3">
    <source>
        <dbReference type="ARBA" id="ARBA00012758"/>
    </source>
</evidence>
<evidence type="ECO:0000259" key="10">
    <source>
        <dbReference type="Pfam" id="PF00251"/>
    </source>
</evidence>
<dbReference type="GO" id="GO:0005737">
    <property type="term" value="C:cytoplasm"/>
    <property type="evidence" value="ECO:0007669"/>
    <property type="project" value="UniProtKB-SubCell"/>
</dbReference>
<comment type="caution">
    <text evidence="12">The sequence shown here is derived from an EMBL/GenBank/DDBJ whole genome shotgun (WGS) entry which is preliminary data.</text>
</comment>
<evidence type="ECO:0000313" key="13">
    <source>
        <dbReference type="Proteomes" id="UP000472916"/>
    </source>
</evidence>